<comment type="cofactor">
    <cofactor evidence="2">
        <name>Mg(2+)</name>
        <dbReference type="ChEBI" id="CHEBI:18420"/>
    </cofactor>
    <text evidence="2">Binds 2 magnesium ions per subunit.</text>
</comment>
<dbReference type="InterPro" id="IPR036775">
    <property type="entry name" value="DNA_pol_Y-fam_lit_finger_sf"/>
</dbReference>
<dbReference type="EC" id="2.7.7.7" evidence="2"/>
<dbReference type="InterPro" id="IPR017961">
    <property type="entry name" value="DNA_pol_Y-fam_little_finger"/>
</dbReference>
<feature type="site" description="Substrate discrimination" evidence="2">
    <location>
        <position position="13"/>
    </location>
</feature>
<dbReference type="Pfam" id="PF11799">
    <property type="entry name" value="IMS_C"/>
    <property type="match status" value="1"/>
</dbReference>
<evidence type="ECO:0000313" key="4">
    <source>
        <dbReference type="EMBL" id="MCP1108815.1"/>
    </source>
</evidence>
<organism evidence="4 5">
    <name type="scientific">Ohessyouella blattaphilus</name>
    <dbReference type="NCBI Taxonomy" id="2949333"/>
    <lineage>
        <taxon>Bacteria</taxon>
        <taxon>Bacillati</taxon>
        <taxon>Bacillota</taxon>
        <taxon>Clostridia</taxon>
        <taxon>Lachnospirales</taxon>
        <taxon>Lachnospiraceae</taxon>
        <taxon>Ohessyouella</taxon>
    </lineage>
</organism>
<reference evidence="4 5" key="1">
    <citation type="journal article" date="2022" name="Genome Biol. Evol.">
        <title>Host diet, physiology and behaviors set the stage for Lachnospiraceae cladogenesis.</title>
        <authorList>
            <person name="Vera-Ponce De Leon A."/>
            <person name="Schneider M."/>
            <person name="Jahnes B.C."/>
            <person name="Sadowski V."/>
            <person name="Camuy-Velez L.A."/>
            <person name="Duan J."/>
            <person name="Sabree Z.L."/>
        </authorList>
    </citation>
    <scope>NUCLEOTIDE SEQUENCE [LARGE SCALE GENOMIC DNA]</scope>
    <source>
        <strain evidence="4 5">PAL227</strain>
    </source>
</reference>
<dbReference type="EMBL" id="JAMZFV010000001">
    <property type="protein sequence ID" value="MCP1108815.1"/>
    <property type="molecule type" value="Genomic_DNA"/>
</dbReference>
<comment type="function">
    <text evidence="2">Poorly processive, error-prone DNA polymerase involved in untargeted mutagenesis. Copies undamaged DNA at stalled replication forks, which arise in vivo from mismatched or misaligned primer ends. These misaligned primers can be extended by PolIV. Exhibits no 3'-5' exonuclease (proofreading) activity. May be involved in translesional synthesis, in conjunction with the beta clamp from PolIII.</text>
</comment>
<dbReference type="Gene3D" id="3.30.1490.100">
    <property type="entry name" value="DNA polymerase, Y-family, little finger domain"/>
    <property type="match status" value="1"/>
</dbReference>
<gene>
    <name evidence="2" type="primary">dinB</name>
    <name evidence="4" type="ORF">NK118_00925</name>
</gene>
<keyword evidence="5" id="KW-1185">Reference proteome</keyword>
<evidence type="ECO:0000256" key="2">
    <source>
        <dbReference type="HAMAP-Rule" id="MF_01113"/>
    </source>
</evidence>
<dbReference type="Pfam" id="PF00817">
    <property type="entry name" value="IMS"/>
    <property type="match status" value="1"/>
</dbReference>
<keyword evidence="2" id="KW-0808">Transferase</keyword>
<dbReference type="InterPro" id="IPR043502">
    <property type="entry name" value="DNA/RNA_pol_sf"/>
</dbReference>
<dbReference type="PANTHER" id="PTHR11076">
    <property type="entry name" value="DNA REPAIR POLYMERASE UMUC / TRANSFERASE FAMILY MEMBER"/>
    <property type="match status" value="1"/>
</dbReference>
<keyword evidence="2" id="KW-0238">DNA-binding</keyword>
<sequence length="367" mass="41263">MSVIFHIDVNSAFLSWSAVEELKKGSTIDLREVPSIVGGDQKSRHGVVLAKSTPAKKYGIRTGEPVANAFRKCPKLLMVKPEHGVYSRYSRELMAYLETISPLIQQMSVDECYLDMTAVLSDYESPEAAAQMIRREVKERFGFTVNVGISTRKILAKMASDFTKPDRTHTLFPEEIEEKMWPLPVEELYMVGQSSVKILKNLEINTIGDLAKTDIGILELHLKKHGRKMWEYANGYDESKVKRERREAKNVGNSTTLSADAVTLDEIQGILAKLAAKVATRLQKKGQKAGNISVEIRYHDFTNVSHQRQLESHTSEAGEIYQVAAELFERIWDKEPVRLLGIRTSKLVDASEPEQLTLGLEKGNDIG</sequence>
<evidence type="ECO:0000259" key="3">
    <source>
        <dbReference type="PROSITE" id="PS50173"/>
    </source>
</evidence>
<comment type="caution">
    <text evidence="4">The sequence shown here is derived from an EMBL/GenBank/DDBJ whole genome shotgun (WGS) entry which is preliminary data.</text>
</comment>
<dbReference type="SUPFAM" id="SSF100879">
    <property type="entry name" value="Lesion bypass DNA polymerase (Y-family), little finger domain"/>
    <property type="match status" value="1"/>
</dbReference>
<feature type="binding site" evidence="2">
    <location>
        <position position="110"/>
    </location>
    <ligand>
        <name>Mg(2+)</name>
        <dbReference type="ChEBI" id="CHEBI:18420"/>
    </ligand>
</feature>
<dbReference type="RefSeq" id="WP_262067720.1">
    <property type="nucleotide sequence ID" value="NZ_JAMXOC010000001.1"/>
</dbReference>
<dbReference type="InterPro" id="IPR022880">
    <property type="entry name" value="DNApol_IV"/>
</dbReference>
<evidence type="ECO:0000256" key="1">
    <source>
        <dbReference type="ARBA" id="ARBA00010945"/>
    </source>
</evidence>
<keyword evidence="2" id="KW-0239">DNA-directed DNA polymerase</keyword>
<dbReference type="SUPFAM" id="SSF56672">
    <property type="entry name" value="DNA/RNA polymerases"/>
    <property type="match status" value="1"/>
</dbReference>
<protein>
    <recommendedName>
        <fullName evidence="2">DNA polymerase IV</fullName>
        <shortName evidence="2">Pol IV</shortName>
        <ecNumber evidence="2">2.7.7.7</ecNumber>
    </recommendedName>
</protein>
<dbReference type="InterPro" id="IPR001126">
    <property type="entry name" value="UmuC"/>
</dbReference>
<dbReference type="Gene3D" id="1.10.150.20">
    <property type="entry name" value="5' to 3' exonuclease, C-terminal subdomain"/>
    <property type="match status" value="1"/>
</dbReference>
<evidence type="ECO:0000313" key="5">
    <source>
        <dbReference type="Proteomes" id="UP001523565"/>
    </source>
</evidence>
<dbReference type="InterPro" id="IPR043128">
    <property type="entry name" value="Rev_trsase/Diguanyl_cyclase"/>
</dbReference>
<comment type="subunit">
    <text evidence="2">Monomer.</text>
</comment>
<keyword evidence="2" id="KW-0460">Magnesium</keyword>
<keyword evidence="2" id="KW-0479">Metal-binding</keyword>
<dbReference type="Proteomes" id="UP001523565">
    <property type="component" value="Unassembled WGS sequence"/>
</dbReference>
<keyword evidence="2" id="KW-0515">Mutator protein</keyword>
<accession>A0ABT1EDQ0</accession>
<dbReference type="CDD" id="cd03586">
    <property type="entry name" value="PolY_Pol_IV_kappa"/>
    <property type="match status" value="1"/>
</dbReference>
<keyword evidence="2" id="KW-0548">Nucleotidyltransferase</keyword>
<name>A0ABT1EDQ0_9FIRM</name>
<feature type="binding site" evidence="2">
    <location>
        <position position="8"/>
    </location>
    <ligand>
        <name>Mg(2+)</name>
        <dbReference type="ChEBI" id="CHEBI:18420"/>
    </ligand>
</feature>
<keyword evidence="2" id="KW-0235">DNA replication</keyword>
<keyword evidence="2" id="KW-0963">Cytoplasm</keyword>
<keyword evidence="2" id="KW-0234">DNA repair</keyword>
<dbReference type="HAMAP" id="MF_01113">
    <property type="entry name" value="DNApol_IV"/>
    <property type="match status" value="1"/>
</dbReference>
<comment type="catalytic activity">
    <reaction evidence="2">
        <text>DNA(n) + a 2'-deoxyribonucleoside 5'-triphosphate = DNA(n+1) + diphosphate</text>
        <dbReference type="Rhea" id="RHEA:22508"/>
        <dbReference type="Rhea" id="RHEA-COMP:17339"/>
        <dbReference type="Rhea" id="RHEA-COMP:17340"/>
        <dbReference type="ChEBI" id="CHEBI:33019"/>
        <dbReference type="ChEBI" id="CHEBI:61560"/>
        <dbReference type="ChEBI" id="CHEBI:173112"/>
        <dbReference type="EC" id="2.7.7.7"/>
    </reaction>
</comment>
<dbReference type="Gene3D" id="3.40.1170.60">
    <property type="match status" value="1"/>
</dbReference>
<comment type="subcellular location">
    <subcellularLocation>
        <location evidence="2">Cytoplasm</location>
    </subcellularLocation>
</comment>
<comment type="similarity">
    <text evidence="1 2">Belongs to the DNA polymerase type-Y family.</text>
</comment>
<keyword evidence="2" id="KW-0227">DNA damage</keyword>
<dbReference type="PANTHER" id="PTHR11076:SF33">
    <property type="entry name" value="DNA POLYMERASE KAPPA"/>
    <property type="match status" value="1"/>
</dbReference>
<dbReference type="InterPro" id="IPR050116">
    <property type="entry name" value="DNA_polymerase-Y"/>
</dbReference>
<feature type="active site" evidence="2">
    <location>
        <position position="111"/>
    </location>
</feature>
<feature type="domain" description="UmuC" evidence="3">
    <location>
        <begin position="4"/>
        <end position="192"/>
    </location>
</feature>
<dbReference type="PROSITE" id="PS50173">
    <property type="entry name" value="UMUC"/>
    <property type="match status" value="1"/>
</dbReference>
<proteinExistence type="inferred from homology"/>
<dbReference type="Gene3D" id="3.30.70.270">
    <property type="match status" value="1"/>
</dbReference>